<accession>A0AAW5A229</accession>
<dbReference type="InterPro" id="IPR025091">
    <property type="entry name" value="DUF4019"/>
</dbReference>
<protein>
    <submittedName>
        <fullName evidence="1">DUF4019 domain-containing protein</fullName>
    </submittedName>
</protein>
<dbReference type="GeneID" id="55541359"/>
<dbReference type="PROSITE" id="PS51257">
    <property type="entry name" value="PROKAR_LIPOPROTEIN"/>
    <property type="match status" value="1"/>
</dbReference>
<reference evidence="1 2" key="1">
    <citation type="submission" date="2019-11" db="EMBL/GenBank/DDBJ databases">
        <title>Epiphytic Pseudomonas syringae from cherry orchards.</title>
        <authorList>
            <person name="Hulin M.T."/>
        </authorList>
    </citation>
    <scope>NUCLEOTIDE SEQUENCE [LARGE SCALE GENOMIC DNA]</scope>
    <source>
        <strain evidence="1 2">PA-6-9F</strain>
    </source>
</reference>
<dbReference type="Proteomes" id="UP000814172">
    <property type="component" value="Unassembled WGS sequence"/>
</dbReference>
<keyword evidence="2" id="KW-1185">Reference proteome</keyword>
<evidence type="ECO:0000313" key="1">
    <source>
        <dbReference type="EMBL" id="MCF5055872.1"/>
    </source>
</evidence>
<proteinExistence type="predicted"/>
<evidence type="ECO:0000313" key="2">
    <source>
        <dbReference type="Proteomes" id="UP000814172"/>
    </source>
</evidence>
<organism evidence="1 2">
    <name type="scientific">Pseudomonas proteolytica</name>
    <dbReference type="NCBI Taxonomy" id="219574"/>
    <lineage>
        <taxon>Bacteria</taxon>
        <taxon>Pseudomonadati</taxon>
        <taxon>Pseudomonadota</taxon>
        <taxon>Gammaproteobacteria</taxon>
        <taxon>Pseudomonadales</taxon>
        <taxon>Pseudomonadaceae</taxon>
        <taxon>Pseudomonas</taxon>
    </lineage>
</organism>
<name>A0AAW5A229_9PSED</name>
<dbReference type="EMBL" id="WKEW01000004">
    <property type="protein sequence ID" value="MCF5055872.1"/>
    <property type="molecule type" value="Genomic_DNA"/>
</dbReference>
<dbReference type="Pfam" id="PF13211">
    <property type="entry name" value="DUF4019"/>
    <property type="match status" value="1"/>
</dbReference>
<gene>
    <name evidence="1" type="ORF">GIW75_02595</name>
</gene>
<dbReference type="RefSeq" id="WP_092236701.1">
    <property type="nucleotide sequence ID" value="NZ_FNTR01000004.1"/>
</dbReference>
<sequence length="164" mass="17873">MKLLAIVLCSVVLLGGCDISFNNSTPKVMASDPGTPQQQQQVLDTAVVFLELLDAGKADRTWPAVSPVLQAKTSELVWVNGLKALRLGLGTLHKREPAAIGFTEQMPDAPAGKYALIEFASTFSTTTVREKVVFRNDDQQWRVVGYFFNKSVTFGGDQQKASQP</sequence>
<comment type="caution">
    <text evidence="1">The sequence shown here is derived from an EMBL/GenBank/DDBJ whole genome shotgun (WGS) entry which is preliminary data.</text>
</comment>
<dbReference type="AlphaFoldDB" id="A0AAW5A229"/>